<dbReference type="PANTHER" id="PTHR36142:SF2">
    <property type="entry name" value="METALLO-HYDROLASE_OXIDOREDUCTASE SUPERFAMILY PROTEIN"/>
    <property type="match status" value="1"/>
</dbReference>
<organism evidence="1 2">
    <name type="scientific">Fusarium heterosporum</name>
    <dbReference type="NCBI Taxonomy" id="42747"/>
    <lineage>
        <taxon>Eukaryota</taxon>
        <taxon>Fungi</taxon>
        <taxon>Dikarya</taxon>
        <taxon>Ascomycota</taxon>
        <taxon>Pezizomycotina</taxon>
        <taxon>Sordariomycetes</taxon>
        <taxon>Hypocreomycetidae</taxon>
        <taxon>Hypocreales</taxon>
        <taxon>Nectriaceae</taxon>
        <taxon>Fusarium</taxon>
        <taxon>Fusarium heterosporum species complex</taxon>
    </lineage>
</organism>
<evidence type="ECO:0000313" key="2">
    <source>
        <dbReference type="Proteomes" id="UP000567885"/>
    </source>
</evidence>
<comment type="caution">
    <text evidence="1">The sequence shown here is derived from an EMBL/GenBank/DDBJ whole genome shotgun (WGS) entry which is preliminary data.</text>
</comment>
<keyword evidence="2" id="KW-1185">Reference proteome</keyword>
<accession>A0A8H5U422</accession>
<dbReference type="AlphaFoldDB" id="A0A8H5U422"/>
<proteinExistence type="predicted"/>
<dbReference type="EMBL" id="JAAGWQ010000012">
    <property type="protein sequence ID" value="KAF5679417.1"/>
    <property type="molecule type" value="Genomic_DNA"/>
</dbReference>
<dbReference type="PANTHER" id="PTHR36142">
    <property type="entry name" value="METALLO-HYDROLASE/OXIDOREDUCTASE SUPERFAMILY PROTEIN"/>
    <property type="match status" value="1"/>
</dbReference>
<gene>
    <name evidence="1" type="ORF">FHETE_834</name>
</gene>
<reference evidence="1 2" key="1">
    <citation type="submission" date="2020-05" db="EMBL/GenBank/DDBJ databases">
        <title>Identification and distribution of gene clusters putatively required for synthesis of sphingolipid metabolism inhibitors in phylogenetically diverse species of the filamentous fungus Fusarium.</title>
        <authorList>
            <person name="Kim H.-S."/>
            <person name="Busman M."/>
            <person name="Brown D.W."/>
            <person name="Divon H."/>
            <person name="Uhlig S."/>
            <person name="Proctor R.H."/>
        </authorList>
    </citation>
    <scope>NUCLEOTIDE SEQUENCE [LARGE SCALE GENOMIC DNA]</scope>
    <source>
        <strain evidence="1 2">NRRL 20693</strain>
    </source>
</reference>
<sequence>MSPSRQAVYKAHLASTNKPLRPIFTHLNGDNSWLMSFPRPEAEQASSRKAYFHIVYEPWLRGDTPLFRAWVFNIALSATAATTDAQGVEDIIREIEDAAASCIPAPQAEVPAKDGPYHGNIDAIMLTFHYLDHVHEATLRTFDENIPVIATREAAAVVQPWKHFKTVSLSHDLDISAKTWKSPKLHPEYLPEWLTVLRLPGHATLNFCTTLIWTHETETGEEVHETILSSPHGMCLDQAPLDAFLNAEPKTEMLTLFHGLKESYGITGQTTYGAKGGLALYRKIGGTKNWIMTHDSDLSYSGLLLYLVRVRDVPRSLEWALEAERERGEGLEADVPNICQVPNGGAVVLQ</sequence>
<evidence type="ECO:0000313" key="1">
    <source>
        <dbReference type="EMBL" id="KAF5679417.1"/>
    </source>
</evidence>
<dbReference type="Proteomes" id="UP000567885">
    <property type="component" value="Unassembled WGS sequence"/>
</dbReference>
<protein>
    <submittedName>
        <fullName evidence="1">Uncharacterized protein</fullName>
    </submittedName>
</protein>
<dbReference type="OrthoDB" id="9971601at2759"/>
<name>A0A8H5U422_FUSHE</name>